<dbReference type="Gene3D" id="1.10.260.40">
    <property type="entry name" value="lambda repressor-like DNA-binding domains"/>
    <property type="match status" value="1"/>
</dbReference>
<dbReference type="EMBL" id="VSSQ01000062">
    <property type="protein sequence ID" value="MPL71860.1"/>
    <property type="molecule type" value="Genomic_DNA"/>
</dbReference>
<sequence>MEKLYTRIKTISENKRLPLSEIANHIGLSRQAFFYRLKKGKISFEELKSIAEFVNIPLSELTGEKSEKEESPAPNPGWDLKERLAYYENLIKEKDNIISIYRELIEEYRRNKKD</sequence>
<organism evidence="1">
    <name type="scientific">bioreactor metagenome</name>
    <dbReference type="NCBI Taxonomy" id="1076179"/>
    <lineage>
        <taxon>unclassified sequences</taxon>
        <taxon>metagenomes</taxon>
        <taxon>ecological metagenomes</taxon>
    </lineage>
</organism>
<evidence type="ECO:0000313" key="1">
    <source>
        <dbReference type="EMBL" id="MPL71860.1"/>
    </source>
</evidence>
<reference evidence="1" key="1">
    <citation type="submission" date="2019-08" db="EMBL/GenBank/DDBJ databases">
        <authorList>
            <person name="Kucharzyk K."/>
            <person name="Murdoch R.W."/>
            <person name="Higgins S."/>
            <person name="Loffler F."/>
        </authorList>
    </citation>
    <scope>NUCLEOTIDE SEQUENCE</scope>
</reference>
<dbReference type="InterPro" id="IPR010982">
    <property type="entry name" value="Lambda_DNA-bd_dom_sf"/>
</dbReference>
<protein>
    <recommendedName>
        <fullName evidence="2">HTH cro/C1-type domain-containing protein</fullName>
    </recommendedName>
</protein>
<dbReference type="SUPFAM" id="SSF47413">
    <property type="entry name" value="lambda repressor-like DNA-binding domains"/>
    <property type="match status" value="1"/>
</dbReference>
<gene>
    <name evidence="1" type="ORF">SDC9_17638</name>
</gene>
<comment type="caution">
    <text evidence="1">The sequence shown here is derived from an EMBL/GenBank/DDBJ whole genome shotgun (WGS) entry which is preliminary data.</text>
</comment>
<dbReference type="GO" id="GO:0003677">
    <property type="term" value="F:DNA binding"/>
    <property type="evidence" value="ECO:0007669"/>
    <property type="project" value="InterPro"/>
</dbReference>
<evidence type="ECO:0008006" key="2">
    <source>
        <dbReference type="Google" id="ProtNLM"/>
    </source>
</evidence>
<dbReference type="InterPro" id="IPR001387">
    <property type="entry name" value="Cro/C1-type_HTH"/>
</dbReference>
<dbReference type="CDD" id="cd00093">
    <property type="entry name" value="HTH_XRE"/>
    <property type="match status" value="1"/>
</dbReference>
<dbReference type="AlphaFoldDB" id="A0A644TY92"/>
<accession>A0A644TY92</accession>
<proteinExistence type="predicted"/>
<name>A0A644TY92_9ZZZZ</name>